<reference evidence="2" key="1">
    <citation type="submission" date="2021-01" db="EMBL/GenBank/DDBJ databases">
        <authorList>
            <consortium name="Genoscope - CEA"/>
            <person name="William W."/>
        </authorList>
    </citation>
    <scope>NUCLEOTIDE SEQUENCE</scope>
</reference>
<organism evidence="2 3">
    <name type="scientific">Paramecium pentaurelia</name>
    <dbReference type="NCBI Taxonomy" id="43138"/>
    <lineage>
        <taxon>Eukaryota</taxon>
        <taxon>Sar</taxon>
        <taxon>Alveolata</taxon>
        <taxon>Ciliophora</taxon>
        <taxon>Intramacronucleata</taxon>
        <taxon>Oligohymenophorea</taxon>
        <taxon>Peniculida</taxon>
        <taxon>Parameciidae</taxon>
        <taxon>Paramecium</taxon>
    </lineage>
</organism>
<proteinExistence type="predicted"/>
<evidence type="ECO:0000313" key="2">
    <source>
        <dbReference type="EMBL" id="CAD8142492.1"/>
    </source>
</evidence>
<evidence type="ECO:0000256" key="1">
    <source>
        <dbReference type="SAM" id="MobiDB-lite"/>
    </source>
</evidence>
<keyword evidence="3" id="KW-1185">Reference proteome</keyword>
<dbReference type="Proteomes" id="UP000689195">
    <property type="component" value="Unassembled WGS sequence"/>
</dbReference>
<protein>
    <submittedName>
        <fullName evidence="2">Uncharacterized protein</fullName>
    </submittedName>
</protein>
<name>A0A8S1SVJ7_9CILI</name>
<dbReference type="EMBL" id="CAJJDO010000011">
    <property type="protein sequence ID" value="CAD8142492.1"/>
    <property type="molecule type" value="Genomic_DNA"/>
</dbReference>
<feature type="region of interest" description="Disordered" evidence="1">
    <location>
        <begin position="331"/>
        <end position="350"/>
    </location>
</feature>
<evidence type="ECO:0000313" key="3">
    <source>
        <dbReference type="Proteomes" id="UP000689195"/>
    </source>
</evidence>
<dbReference type="OrthoDB" id="310057at2759"/>
<gene>
    <name evidence="2" type="ORF">PPENT_87.1.T0110189</name>
</gene>
<dbReference type="AlphaFoldDB" id="A0A8S1SVJ7"/>
<accession>A0A8S1SVJ7</accession>
<sequence>MENLEGIYKFTFRKKKNQYLPEVHYICKRDDEDYFFYQLEGSNYISLEILLKSYLSQIIRLSIGQCLILIKLIYEKVIEVYRKEAKTLPKIKLENIWIYTEKGFNAEIKPQKSMKIIFLNYQDENVSIEENLKQLQQINYQIKKYCCKTEFQIRAKDGDSHFIQQTMNIIKDMFYEIEQSLYENPTEIKNTIDKYVNNETQETDYEYFQEDVQNIKRNFEIVIRNCNEEFKKNCQNELQLHRKLLNWQKKLFDYFIENYWDRQGNEQIIAILNYFEERINKKNEDKEYMTTEIEHKFFQILEQEGFLNFNSKNIRYSTKIRLERELKQMLENEKNSRETKKKEAENKKKDEIDQKFEDRVQQEFKNVENNKEFNEKENIRKQNLDIIKNFYIENSQNRYKLYDRFYYTIKFQEEWKKCILEEILPIDKKKIDIHDQELSKNLTIFFEELLVKNKIGRDNEEEKQKYI</sequence>
<comment type="caution">
    <text evidence="2">The sequence shown here is derived from an EMBL/GenBank/DDBJ whole genome shotgun (WGS) entry which is preliminary data.</text>
</comment>